<keyword evidence="4 9" id="KW-0732">Signal</keyword>
<dbReference type="InterPro" id="IPR005673">
    <property type="entry name" value="ABC_phos-bd_PstS"/>
</dbReference>
<evidence type="ECO:0000256" key="4">
    <source>
        <dbReference type="ARBA" id="ARBA00022729"/>
    </source>
</evidence>
<reference evidence="12" key="2">
    <citation type="submission" date="2016-01" db="EMBL/GenBank/DDBJ databases">
        <authorList>
            <person name="Oliw E.H."/>
        </authorList>
    </citation>
    <scope>NUCLEOTIDE SEQUENCE</scope>
    <source>
        <strain evidence="12">IEC33</strain>
    </source>
</reference>
<keyword evidence="5" id="KW-0564">Palmitate</keyword>
<organism evidence="12 13">
    <name type="scientific">Mycobacterium paraense</name>
    <dbReference type="NCBI Taxonomy" id="767916"/>
    <lineage>
        <taxon>Bacteria</taxon>
        <taxon>Bacillati</taxon>
        <taxon>Actinomycetota</taxon>
        <taxon>Actinomycetes</taxon>
        <taxon>Mycobacteriales</taxon>
        <taxon>Mycobacteriaceae</taxon>
        <taxon>Mycobacterium</taxon>
        <taxon>Mycobacterium simiae complex</taxon>
    </lineage>
</organism>
<dbReference type="EMBL" id="LQPN01000053">
    <property type="protein sequence ID" value="ORW44105.1"/>
    <property type="molecule type" value="Genomic_DNA"/>
</dbReference>
<evidence type="ECO:0000256" key="9">
    <source>
        <dbReference type="SAM" id="SignalP"/>
    </source>
</evidence>
<dbReference type="InterPro" id="IPR024370">
    <property type="entry name" value="PBP_domain"/>
</dbReference>
<dbReference type="SUPFAM" id="SSF53850">
    <property type="entry name" value="Periplasmic binding protein-like II"/>
    <property type="match status" value="1"/>
</dbReference>
<feature type="binding site" evidence="8">
    <location>
        <position position="81"/>
    </location>
    <ligand>
        <name>phosphate</name>
        <dbReference type="ChEBI" id="CHEBI:43474"/>
    </ligand>
</feature>
<evidence type="ECO:0000256" key="7">
    <source>
        <dbReference type="PIRNR" id="PIRNR002756"/>
    </source>
</evidence>
<reference evidence="11" key="3">
    <citation type="submission" date="2016-01" db="EMBL/GenBank/DDBJ databases">
        <authorList>
            <person name="Ana R.F.D.C."/>
            <person name="Tarcisio F."/>
            <person name="Maria L.L."/>
            <person name="Monica P."/>
            <person name="Wana L.O.D.C."/>
            <person name="Elisabetta G."/>
            <person name="Jeann R.D.C.B."/>
            <person name="Veronica D.S."/>
            <person name="Karla V.B.L."/>
            <person name="Roberto B."/>
            <person name="Antonella G."/>
            <person name="Anna F."/>
            <person name="Alessandro M."/>
            <person name="Pamela F."/>
            <person name="Francesca D.L."/>
            <person name="Giulia F.S."/>
            <person name="Sara T."/>
            <person name="Fabio R."/>
            <person name="Olivier J."/>
            <person name="Nicola S."/>
            <person name="Enrico T."/>
        </authorList>
    </citation>
    <scope>NUCLEOTIDE SEQUENCE</scope>
    <source>
        <strain evidence="11">FI-07156</strain>
    </source>
</reference>
<evidence type="ECO:0000313" key="12">
    <source>
        <dbReference type="EMBL" id="ORW44105.1"/>
    </source>
</evidence>
<dbReference type="PIRSF" id="PIRSF002756">
    <property type="entry name" value="PstS"/>
    <property type="match status" value="1"/>
</dbReference>
<evidence type="ECO:0000313" key="11">
    <source>
        <dbReference type="EMBL" id="ORW29079.1"/>
    </source>
</evidence>
<dbReference type="GO" id="GO:0042301">
    <property type="term" value="F:phosphate ion binding"/>
    <property type="evidence" value="ECO:0007669"/>
    <property type="project" value="InterPro"/>
</dbReference>
<evidence type="ECO:0000256" key="6">
    <source>
        <dbReference type="ARBA" id="ARBA00023288"/>
    </source>
</evidence>
<comment type="caution">
    <text evidence="12">The sequence shown here is derived from an EMBL/GenBank/DDBJ whole genome shotgun (WGS) entry which is preliminary data.</text>
</comment>
<feature type="binding site" evidence="8">
    <location>
        <begin position="185"/>
        <end position="187"/>
    </location>
    <ligand>
        <name>phosphate</name>
        <dbReference type="ChEBI" id="CHEBI:43474"/>
    </ligand>
</feature>
<dbReference type="InterPro" id="IPR050962">
    <property type="entry name" value="Phosphate-bind_PstS"/>
</dbReference>
<feature type="signal peptide" evidence="9">
    <location>
        <begin position="1"/>
        <end position="28"/>
    </location>
</feature>
<name>A0A1X2A879_9MYCO</name>
<evidence type="ECO:0000256" key="3">
    <source>
        <dbReference type="ARBA" id="ARBA00022592"/>
    </source>
</evidence>
<dbReference type="PANTHER" id="PTHR42996">
    <property type="entry name" value="PHOSPHATE-BINDING PROTEIN PSTS"/>
    <property type="match status" value="1"/>
</dbReference>
<dbReference type="STRING" id="767916.AWB91_23875"/>
<dbReference type="PANTHER" id="PTHR42996:SF1">
    <property type="entry name" value="PHOSPHATE-BINDING PROTEIN PSTS"/>
    <property type="match status" value="1"/>
</dbReference>
<dbReference type="Proteomes" id="UP000193285">
    <property type="component" value="Unassembled WGS sequence"/>
</dbReference>
<evidence type="ECO:0000313" key="14">
    <source>
        <dbReference type="Proteomes" id="UP000193801"/>
    </source>
</evidence>
<keyword evidence="6" id="KW-0449">Lipoprotein</keyword>
<gene>
    <name evidence="12" type="ORF">AWB90_16370</name>
    <name evidence="11" type="ORF">AWB91_23875</name>
</gene>
<comment type="similarity">
    <text evidence="1 7">Belongs to the PstS family.</text>
</comment>
<dbReference type="Proteomes" id="UP000193801">
    <property type="component" value="Unassembled WGS sequence"/>
</dbReference>
<evidence type="ECO:0000259" key="10">
    <source>
        <dbReference type="Pfam" id="PF12849"/>
    </source>
</evidence>
<sequence length="375" mass="38727">MKYNRSAIPMSLLAAAALVLSGCSNAHATLAYAAGAKVDCGGKQTLIASGSTAQANAMTKFVDAYHRACPGQTLNYTANGSGAGISEFLSGKTDFGGSDIPLSGDQYAAAKQRCGGADAWNLPVVFGPLAITYNLGSVDSLVLDAPTLAKIFNGTITRWDDPALTAFNTSMPAEDIRVVYRSDASGTTENFQSYLQAASGGAWKQGTGKSFKGGVGVGAAGNKGTSELVKATEGAISYNELSFALQQGLFAAEIKTPASRRSLRPVRIGTDTVGKTITGAKIIGTGNDLVLDISSFYNPAQPDVYPIVLATYEIVCSKYPVADEAKAVKAFLQAAIGPGQVELARNGYIPLSPDFQSRVSSAVDAISYAGAAVAE</sequence>
<feature type="binding site" evidence="8">
    <location>
        <begin position="51"/>
        <end position="53"/>
    </location>
    <ligand>
        <name>phosphate</name>
        <dbReference type="ChEBI" id="CHEBI:43474"/>
    </ligand>
</feature>
<evidence type="ECO:0000256" key="1">
    <source>
        <dbReference type="ARBA" id="ARBA00008725"/>
    </source>
</evidence>
<dbReference type="Gene3D" id="3.40.190.10">
    <property type="entry name" value="Periplasmic binding protein-like II"/>
    <property type="match status" value="2"/>
</dbReference>
<dbReference type="Pfam" id="PF12849">
    <property type="entry name" value="PBP_like_2"/>
    <property type="match status" value="1"/>
</dbReference>
<evidence type="ECO:0000256" key="8">
    <source>
        <dbReference type="PIRSR" id="PIRSR002756-1"/>
    </source>
</evidence>
<dbReference type="AlphaFoldDB" id="A0A1X2A879"/>
<reference evidence="13 14" key="1">
    <citation type="journal article" date="2015" name="Emerg. Microbes Infect.">
        <title>Characterization of 17 strains belonging to the Mycobacterium simiae complex and description of Mycobacterium paraense sp. nov.</title>
        <authorList>
            <person name="Fusco da Costa A.R."/>
            <person name="Fedrizzi T."/>
            <person name="Lopes M.L."/>
            <person name="Pecorari M."/>
            <person name="Oliveira da Costa W.L."/>
            <person name="Giacobazzi E."/>
            <person name="da Costa Bahia J.R."/>
            <person name="De Sanctis V."/>
            <person name="Batista Lima K.V."/>
            <person name="Bertorelli R."/>
            <person name="Grottola A."/>
            <person name="Fabio A."/>
            <person name="Mariottini A."/>
            <person name="Ferretti P."/>
            <person name="Di Leva F."/>
            <person name="Fregni Serpini G."/>
            <person name="Tagliazucchi S."/>
            <person name="Rumpianesi F."/>
            <person name="Jousson O."/>
            <person name="Segata N."/>
            <person name="Tortoli E."/>
        </authorList>
    </citation>
    <scope>NUCLEOTIDE SEQUENCE [LARGE SCALE GENOMIC DNA]</scope>
    <source>
        <strain evidence="11 14">FI-07156</strain>
        <strain evidence="12 13">IEC33</strain>
    </source>
</reference>
<evidence type="ECO:0000256" key="2">
    <source>
        <dbReference type="ARBA" id="ARBA00022448"/>
    </source>
</evidence>
<feature type="binding site" evidence="8">
    <location>
        <position position="99"/>
    </location>
    <ligand>
        <name>phosphate</name>
        <dbReference type="ChEBI" id="CHEBI:43474"/>
    </ligand>
</feature>
<dbReference type="EMBL" id="LQPK01000022">
    <property type="protein sequence ID" value="ORW29079.1"/>
    <property type="molecule type" value="Genomic_DNA"/>
</dbReference>
<dbReference type="RefSeq" id="WP_139830645.1">
    <property type="nucleotide sequence ID" value="NZ_LQPK01000022.1"/>
</dbReference>
<keyword evidence="14" id="KW-1185">Reference proteome</keyword>
<proteinExistence type="inferred from homology"/>
<dbReference type="CDD" id="cd13565">
    <property type="entry name" value="PBP2_PstS"/>
    <property type="match status" value="1"/>
</dbReference>
<feature type="chain" id="PRO_5038435223" description="Phosphate-binding protein" evidence="9">
    <location>
        <begin position="29"/>
        <end position="375"/>
    </location>
</feature>
<evidence type="ECO:0000256" key="5">
    <source>
        <dbReference type="ARBA" id="ARBA00023139"/>
    </source>
</evidence>
<protein>
    <recommendedName>
        <fullName evidence="7">Phosphate-binding protein</fullName>
    </recommendedName>
</protein>
<dbReference type="NCBIfam" id="TIGR00975">
    <property type="entry name" value="3a0107s03"/>
    <property type="match status" value="1"/>
</dbReference>
<dbReference type="OrthoDB" id="9801510at2"/>
<keyword evidence="2 7" id="KW-0813">Transport</keyword>
<dbReference type="PROSITE" id="PS51257">
    <property type="entry name" value="PROKAR_LIPOPROTEIN"/>
    <property type="match status" value="1"/>
</dbReference>
<accession>A0A1X2A879</accession>
<evidence type="ECO:0000313" key="13">
    <source>
        <dbReference type="Proteomes" id="UP000193285"/>
    </source>
</evidence>
<feature type="domain" description="PBP" evidence="10">
    <location>
        <begin position="44"/>
        <end position="332"/>
    </location>
</feature>
<dbReference type="GO" id="GO:0043190">
    <property type="term" value="C:ATP-binding cassette (ABC) transporter complex"/>
    <property type="evidence" value="ECO:0007669"/>
    <property type="project" value="InterPro"/>
</dbReference>
<keyword evidence="3 7" id="KW-0592">Phosphate transport</keyword>
<dbReference type="GO" id="GO:0035435">
    <property type="term" value="P:phosphate ion transmembrane transport"/>
    <property type="evidence" value="ECO:0007669"/>
    <property type="project" value="InterPro"/>
</dbReference>